<evidence type="ECO:0000313" key="1">
    <source>
        <dbReference type="EMBL" id="SMF74533.1"/>
    </source>
</evidence>
<dbReference type="AlphaFoldDB" id="A0A1Y6CL24"/>
<proteinExistence type="predicted"/>
<protein>
    <submittedName>
        <fullName evidence="1">Uncharacterized protein</fullName>
    </submittedName>
</protein>
<reference evidence="2" key="1">
    <citation type="submission" date="2017-04" db="EMBL/GenBank/DDBJ databases">
        <authorList>
            <person name="Varghese N."/>
            <person name="Submissions S."/>
        </authorList>
    </citation>
    <scope>NUCLEOTIDE SEQUENCE [LARGE SCALE GENOMIC DNA]</scope>
    <source>
        <strain evidence="2">RKEM611</strain>
    </source>
</reference>
<dbReference type="EMBL" id="FWZT01000028">
    <property type="protein sequence ID" value="SMF74533.1"/>
    <property type="molecule type" value="Genomic_DNA"/>
</dbReference>
<accession>A0A1Y6CL24</accession>
<dbReference type="Proteomes" id="UP000192907">
    <property type="component" value="Unassembled WGS sequence"/>
</dbReference>
<evidence type="ECO:0000313" key="2">
    <source>
        <dbReference type="Proteomes" id="UP000192907"/>
    </source>
</evidence>
<sequence length="279" mass="29903">MADLRFKTYSILAKAILLNGCSGDGIGFSGVDVGGGTFKGDTKTEEVVVAPSSSDAIVVNPSEEAAEALESEGLVESQDVVDLCSQLTQKTVVQTLSFPAISECAFGEGENLGRVNGRIQAVSQQFSQIELPGTEALVCGLSMTSQSSQLQYDDLLVMTLESFVIMSSNRSFFSRLSQKEGLYFWEFESVRGMAVDFDADPYCLGANSGCEIPETDTFGQLAVQYFPEDFAILSAKLSGRETLMVSLVATGDNDNGDCMHSDFSMTYAVSYVDLAVGDE</sequence>
<dbReference type="STRING" id="1513793.SAMN06296036_12851"/>
<name>A0A1Y6CL24_9BACT</name>
<organism evidence="1 2">
    <name type="scientific">Pseudobacteriovorax antillogorgiicola</name>
    <dbReference type="NCBI Taxonomy" id="1513793"/>
    <lineage>
        <taxon>Bacteria</taxon>
        <taxon>Pseudomonadati</taxon>
        <taxon>Bdellovibrionota</taxon>
        <taxon>Oligoflexia</taxon>
        <taxon>Oligoflexales</taxon>
        <taxon>Pseudobacteriovoracaceae</taxon>
        <taxon>Pseudobacteriovorax</taxon>
    </lineage>
</organism>
<gene>
    <name evidence="1" type="ORF">SAMN06296036_12851</name>
</gene>
<dbReference type="RefSeq" id="WP_132324629.1">
    <property type="nucleotide sequence ID" value="NZ_FWZT01000028.1"/>
</dbReference>
<keyword evidence="2" id="KW-1185">Reference proteome</keyword>